<feature type="region of interest" description="Disordered" evidence="5">
    <location>
        <begin position="942"/>
        <end position="967"/>
    </location>
</feature>
<keyword evidence="4" id="KW-0539">Nucleus</keyword>
<organism evidence="8 9">
    <name type="scientific">Phaseolus coccineus</name>
    <name type="common">Scarlet runner bean</name>
    <name type="synonym">Phaseolus multiflorus</name>
    <dbReference type="NCBI Taxonomy" id="3886"/>
    <lineage>
        <taxon>Eukaryota</taxon>
        <taxon>Viridiplantae</taxon>
        <taxon>Streptophyta</taxon>
        <taxon>Embryophyta</taxon>
        <taxon>Tracheophyta</taxon>
        <taxon>Spermatophyta</taxon>
        <taxon>Magnoliopsida</taxon>
        <taxon>eudicotyledons</taxon>
        <taxon>Gunneridae</taxon>
        <taxon>Pentapetalae</taxon>
        <taxon>rosids</taxon>
        <taxon>fabids</taxon>
        <taxon>Fabales</taxon>
        <taxon>Fabaceae</taxon>
        <taxon>Papilionoideae</taxon>
        <taxon>50 kb inversion clade</taxon>
        <taxon>NPAAA clade</taxon>
        <taxon>indigoferoid/millettioid clade</taxon>
        <taxon>Phaseoleae</taxon>
        <taxon>Phaseolus</taxon>
    </lineage>
</organism>
<feature type="region of interest" description="Disordered" evidence="5">
    <location>
        <begin position="868"/>
        <end position="894"/>
    </location>
</feature>
<evidence type="ECO:0000256" key="2">
    <source>
        <dbReference type="ARBA" id="ARBA00023015"/>
    </source>
</evidence>
<comment type="subcellular location">
    <subcellularLocation>
        <location evidence="1">Nucleus</location>
    </subcellularLocation>
</comment>
<evidence type="ECO:0000256" key="5">
    <source>
        <dbReference type="SAM" id="MobiDB-lite"/>
    </source>
</evidence>
<dbReference type="InterPro" id="IPR009057">
    <property type="entry name" value="Homeodomain-like_sf"/>
</dbReference>
<evidence type="ECO:0000256" key="3">
    <source>
        <dbReference type="ARBA" id="ARBA00023163"/>
    </source>
</evidence>
<evidence type="ECO:0000259" key="6">
    <source>
        <dbReference type="Pfam" id="PF24662"/>
    </source>
</evidence>
<evidence type="ECO:0008006" key="10">
    <source>
        <dbReference type="Google" id="ProtNLM"/>
    </source>
</evidence>
<dbReference type="PANTHER" id="PTHR13859">
    <property type="entry name" value="ATROPHIN-RELATED"/>
    <property type="match status" value="1"/>
</dbReference>
<dbReference type="GO" id="GO:0003714">
    <property type="term" value="F:transcription corepressor activity"/>
    <property type="evidence" value="ECO:0007669"/>
    <property type="project" value="TreeGrafter"/>
</dbReference>
<dbReference type="Proteomes" id="UP001374584">
    <property type="component" value="Unassembled WGS sequence"/>
</dbReference>
<feature type="compositionally biased region" description="Basic and acidic residues" evidence="5">
    <location>
        <begin position="530"/>
        <end position="542"/>
    </location>
</feature>
<dbReference type="PANTHER" id="PTHR13859:SF31">
    <property type="entry name" value="ELM2 DOMAIN-CONTAINING PROTEIN"/>
    <property type="match status" value="1"/>
</dbReference>
<feature type="compositionally biased region" description="Polar residues" evidence="5">
    <location>
        <begin position="876"/>
        <end position="894"/>
    </location>
</feature>
<dbReference type="FunFam" id="1.10.10.60:FF:000374">
    <property type="entry name" value="Arginine-glutamic acid dipeptide repeat protein"/>
    <property type="match status" value="1"/>
</dbReference>
<dbReference type="SUPFAM" id="SSF46689">
    <property type="entry name" value="Homeodomain-like"/>
    <property type="match status" value="1"/>
</dbReference>
<dbReference type="Pfam" id="PF24662">
    <property type="entry name" value="DUF7650"/>
    <property type="match status" value="1"/>
</dbReference>
<keyword evidence="2" id="KW-0805">Transcription regulation</keyword>
<name>A0AAN9LF44_PHACN</name>
<gene>
    <name evidence="8" type="ORF">VNO80_29743</name>
</gene>
<protein>
    <recommendedName>
        <fullName evidence="10">SANT domain-containing protein</fullName>
    </recommendedName>
</protein>
<evidence type="ECO:0000256" key="4">
    <source>
        <dbReference type="ARBA" id="ARBA00023242"/>
    </source>
</evidence>
<evidence type="ECO:0000313" key="8">
    <source>
        <dbReference type="EMBL" id="KAK7332983.1"/>
    </source>
</evidence>
<accession>A0AAN9LF44</accession>
<keyword evidence="9" id="KW-1185">Reference proteome</keyword>
<comment type="caution">
    <text evidence="8">The sequence shown here is derived from an EMBL/GenBank/DDBJ whole genome shotgun (WGS) entry which is preliminary data.</text>
</comment>
<dbReference type="Pfam" id="PF25826">
    <property type="entry name" value="DUF7952"/>
    <property type="match status" value="1"/>
</dbReference>
<sequence>MPREFTLLCGTLETSKPGLAFDVSTTCSKGKKYSSFLVINACTRVSSSFGLYSLCVYDFVLCCPARTLIVNMYTSGSGVGWLLSFSLWLLHGVIVLRLYQPLKNAVFGNKFANFAFLMDIIQQNDRNNLTEHASNSPPSSPYISNVVGAPQLNPRVGHEYQVEVPSLIKSSERLKLLRNPAESEVGFDNSLSYAIGLPISVTWIHNAKESRENEGWGYIGDNVDELKPTTFQSVMTGDNNSAELGESKKFALAPGILSNSWSDFDAEVFLLGLYIFGKNFIQMKRFLENKGMGEILAFYYGKFHKSDEYRRWSDCRKIKGRKSTIGQKLFTGRRQQELLSRLIPHVSGESKDTLLQVSKSYTEGRASLEEYISSLKSTVGLGILVGAVGIGKEKDDLTTLVLEPGKNNKVFAVPTCKAWSSLGPNDIMKFLTGFRLSKAKSNDLFWEAVWPRLLGRGWHSEQPKNQGYVSSKDYLVFLIPGVKTFSRRKLVKGDHYFDSVGDVLRKVAAEPNLLDVEEAKVDSFDDEDPERGSDKDDHSDCHRQCYLKPRSSTYNADQIKFTVIDTSLVHGGKPSELREFKPVPVNSVGEVEVNVADTHEEAKYTSKVDHNKDIYENIDQKLTDSSVLCEGKLLKVRELQHLPTEEEDASKMLGILRESKGCSYDDSPSVMEASMLVYDKKNIGNTDNQNNAKKMVESLENQKTSVSNDNQLKKTINHQVSRRARSGNSNHAVVPAKKRRLAACSKAEKSHIIKNSSGDLGSEKIAFSRAKVDDPFSCQKNGSLIPSSDEKTLKENNKEGILNEICEHKSVSGDKVENGESQSPVTFKIPQAQLKSEIGVVIAMVDEDEQSLKANDPCLSSDTQAVIEEPPRASSDVGSVEQQPSIISRRQSTRNRPLSLRALESLANDFLHGERRQKRKLLPTQTDAFTICRKARTRTKIMPHNQSSDNGTAVLVEENQLNGNNTA</sequence>
<dbReference type="GO" id="GO:0005634">
    <property type="term" value="C:nucleus"/>
    <property type="evidence" value="ECO:0007669"/>
    <property type="project" value="UniProtKB-SubCell"/>
</dbReference>
<dbReference type="AlphaFoldDB" id="A0AAN9LF44"/>
<reference evidence="8 9" key="1">
    <citation type="submission" date="2024-01" db="EMBL/GenBank/DDBJ databases">
        <title>The genomes of 5 underutilized Papilionoideae crops provide insights into root nodulation and disease resistanc.</title>
        <authorList>
            <person name="Jiang F."/>
        </authorList>
    </citation>
    <scope>NUCLEOTIDE SEQUENCE [LARGE SCALE GENOMIC DNA]</scope>
    <source>
        <strain evidence="8">JINMINGXINNONG_FW02</strain>
        <tissue evidence="8">Leaves</tissue>
    </source>
</reference>
<dbReference type="EMBL" id="JAYMYR010000011">
    <property type="protein sequence ID" value="KAK7332983.1"/>
    <property type="molecule type" value="Genomic_DNA"/>
</dbReference>
<proteinExistence type="predicted"/>
<dbReference type="Gene3D" id="1.10.10.60">
    <property type="entry name" value="Homeodomain-like"/>
    <property type="match status" value="1"/>
</dbReference>
<feature type="domain" description="DUF7650" evidence="6">
    <location>
        <begin position="425"/>
        <end position="511"/>
    </location>
</feature>
<evidence type="ECO:0000313" key="9">
    <source>
        <dbReference type="Proteomes" id="UP001374584"/>
    </source>
</evidence>
<feature type="region of interest" description="Disordered" evidence="5">
    <location>
        <begin position="518"/>
        <end position="542"/>
    </location>
</feature>
<evidence type="ECO:0000256" key="1">
    <source>
        <dbReference type="ARBA" id="ARBA00004123"/>
    </source>
</evidence>
<feature type="domain" description="DUF7952" evidence="7">
    <location>
        <begin position="261"/>
        <end position="391"/>
    </location>
</feature>
<dbReference type="InterPro" id="IPR057712">
    <property type="entry name" value="DUF7952"/>
</dbReference>
<dbReference type="InterPro" id="IPR056067">
    <property type="entry name" value="DUF7650"/>
</dbReference>
<evidence type="ECO:0000259" key="7">
    <source>
        <dbReference type="Pfam" id="PF25826"/>
    </source>
</evidence>
<keyword evidence="3" id="KW-0804">Transcription</keyword>